<reference evidence="2" key="1">
    <citation type="submission" date="2020-10" db="EMBL/GenBank/DDBJ databases">
        <title>Chromosome-scale genome assembly of the Allis shad, Alosa alosa.</title>
        <authorList>
            <person name="Margot Z."/>
            <person name="Christophe K."/>
            <person name="Cabau C."/>
            <person name="Louis A."/>
            <person name="Berthelot C."/>
            <person name="Parey E."/>
            <person name="Roest Crollius H."/>
            <person name="Montfort J."/>
            <person name="Robinson-Rechavi M."/>
            <person name="Bucao C."/>
            <person name="Bouchez O."/>
            <person name="Gislard M."/>
            <person name="Lluch J."/>
            <person name="Milhes M."/>
            <person name="Lampietro C."/>
            <person name="Lopez Roques C."/>
            <person name="Donnadieu C."/>
            <person name="Braasch I."/>
            <person name="Desvignes T."/>
            <person name="Postlethwait J."/>
            <person name="Bobe J."/>
            <person name="Guiguen Y."/>
        </authorList>
    </citation>
    <scope>NUCLEOTIDE SEQUENCE</scope>
    <source>
        <strain evidence="2">M-15738</strain>
        <tissue evidence="2">Blood</tissue>
    </source>
</reference>
<organism evidence="2 3">
    <name type="scientific">Alosa alosa</name>
    <name type="common">allis shad</name>
    <dbReference type="NCBI Taxonomy" id="278164"/>
    <lineage>
        <taxon>Eukaryota</taxon>
        <taxon>Metazoa</taxon>
        <taxon>Chordata</taxon>
        <taxon>Craniata</taxon>
        <taxon>Vertebrata</taxon>
        <taxon>Euteleostomi</taxon>
        <taxon>Actinopterygii</taxon>
        <taxon>Neopterygii</taxon>
        <taxon>Teleostei</taxon>
        <taxon>Clupei</taxon>
        <taxon>Clupeiformes</taxon>
        <taxon>Clupeoidei</taxon>
        <taxon>Clupeidae</taxon>
        <taxon>Alosa</taxon>
    </lineage>
</organism>
<name>A0AAV6GAW8_9TELE</name>
<evidence type="ECO:0000313" key="2">
    <source>
        <dbReference type="EMBL" id="KAG5272283.1"/>
    </source>
</evidence>
<comment type="caution">
    <text evidence="2">The sequence shown here is derived from an EMBL/GenBank/DDBJ whole genome shotgun (WGS) entry which is preliminary data.</text>
</comment>
<dbReference type="AlphaFoldDB" id="A0AAV6GAW8"/>
<feature type="region of interest" description="Disordered" evidence="1">
    <location>
        <begin position="1"/>
        <end position="43"/>
    </location>
</feature>
<proteinExistence type="predicted"/>
<accession>A0AAV6GAW8</accession>
<sequence length="193" mass="21557">MFERGERTAVGPQQPPTDVEKCQDRGGSSTADPGWPTGTHSIRRNNKTGLQAAAHWHGRQKHPVLREVPCGLGVHRPVVTRQTGKHQDGNELRRRLRRKHAPPLNAPPHSPMVSLGAVTWPAWDRLLIGWGLPFQRDAARAVQRVVEQLALILYSKRHTMPQAHHVGHRPPSPKDCGIDGVWGWRVMKGHHGS</sequence>
<gene>
    <name evidence="2" type="ORF">AALO_G00163700</name>
</gene>
<evidence type="ECO:0000313" key="3">
    <source>
        <dbReference type="Proteomes" id="UP000823561"/>
    </source>
</evidence>
<protein>
    <submittedName>
        <fullName evidence="2">Uncharacterized protein</fullName>
    </submittedName>
</protein>
<dbReference type="EMBL" id="JADWDJ010000012">
    <property type="protein sequence ID" value="KAG5272283.1"/>
    <property type="molecule type" value="Genomic_DNA"/>
</dbReference>
<evidence type="ECO:0000256" key="1">
    <source>
        <dbReference type="SAM" id="MobiDB-lite"/>
    </source>
</evidence>
<dbReference type="Proteomes" id="UP000823561">
    <property type="component" value="Chromosome 12"/>
</dbReference>
<keyword evidence="3" id="KW-1185">Reference proteome</keyword>